<dbReference type="PANTHER" id="PTHR42648:SF11">
    <property type="entry name" value="TRANSPOSON TY4-P GAG-POL POLYPROTEIN"/>
    <property type="match status" value="1"/>
</dbReference>
<dbReference type="InterPro" id="IPR054722">
    <property type="entry name" value="PolX-like_BBD"/>
</dbReference>
<dbReference type="InterPro" id="IPR039537">
    <property type="entry name" value="Retrotran_Ty1/copia-like"/>
</dbReference>
<evidence type="ECO:0000256" key="3">
    <source>
        <dbReference type="ARBA" id="ARBA00022670"/>
    </source>
</evidence>
<dbReference type="Pfam" id="PF22936">
    <property type="entry name" value="Pol_BBD"/>
    <property type="match status" value="1"/>
</dbReference>
<dbReference type="InterPro" id="IPR043502">
    <property type="entry name" value="DNA/RNA_pol_sf"/>
</dbReference>
<keyword evidence="14" id="KW-0548">Nucleotidyltransferase</keyword>
<protein>
    <recommendedName>
        <fullName evidence="22">Endonuclease</fullName>
    </recommendedName>
</protein>
<reference evidence="21" key="1">
    <citation type="submission" date="2015-11" db="EMBL/GenBank/DDBJ databases">
        <title>De novo transcriptome assembly of four potential Pierce s Disease insect vectors from Arizona vineyards.</title>
        <authorList>
            <person name="Tassone E.E."/>
        </authorList>
    </citation>
    <scope>NUCLEOTIDE SEQUENCE</scope>
</reference>
<dbReference type="InterPro" id="IPR013103">
    <property type="entry name" value="RVT_2"/>
</dbReference>
<dbReference type="GO" id="GO:0015074">
    <property type="term" value="P:DNA integration"/>
    <property type="evidence" value="ECO:0007669"/>
    <property type="project" value="UniProtKB-KW"/>
</dbReference>
<dbReference type="InterPro" id="IPR025724">
    <property type="entry name" value="GAG-pre-integrase_dom"/>
</dbReference>
<keyword evidence="18" id="KW-0862">Zinc</keyword>
<evidence type="ECO:0000256" key="14">
    <source>
        <dbReference type="ARBA" id="ARBA00022932"/>
    </source>
</evidence>
<dbReference type="GO" id="GO:0004519">
    <property type="term" value="F:endonuclease activity"/>
    <property type="evidence" value="ECO:0007669"/>
    <property type="project" value="UniProtKB-KW"/>
</dbReference>
<evidence type="ECO:0000256" key="6">
    <source>
        <dbReference type="ARBA" id="ARBA00022741"/>
    </source>
</evidence>
<evidence type="ECO:0000256" key="15">
    <source>
        <dbReference type="ARBA" id="ARBA00023113"/>
    </source>
</evidence>
<dbReference type="Pfam" id="PF07727">
    <property type="entry name" value="RVT_2"/>
    <property type="match status" value="1"/>
</dbReference>
<dbReference type="GO" id="GO:0008270">
    <property type="term" value="F:zinc ion binding"/>
    <property type="evidence" value="ECO:0007669"/>
    <property type="project" value="UniProtKB-KW"/>
</dbReference>
<dbReference type="GO" id="GO:0003676">
    <property type="term" value="F:nucleic acid binding"/>
    <property type="evidence" value="ECO:0007669"/>
    <property type="project" value="InterPro"/>
</dbReference>
<evidence type="ECO:0000256" key="16">
    <source>
        <dbReference type="ARBA" id="ARBA00023172"/>
    </source>
</evidence>
<evidence type="ECO:0000256" key="10">
    <source>
        <dbReference type="ARBA" id="ARBA00022840"/>
    </source>
</evidence>
<feature type="domain" description="Integrase catalytic" evidence="20">
    <location>
        <begin position="289"/>
        <end position="455"/>
    </location>
</feature>
<keyword evidence="7" id="KW-0064">Aspartyl protease</keyword>
<evidence type="ECO:0000256" key="8">
    <source>
        <dbReference type="ARBA" id="ARBA00022759"/>
    </source>
</evidence>
<dbReference type="InterPro" id="IPR001584">
    <property type="entry name" value="Integrase_cat-core"/>
</dbReference>
<dbReference type="InterPro" id="IPR057670">
    <property type="entry name" value="SH3_retrovirus"/>
</dbReference>
<evidence type="ECO:0000256" key="1">
    <source>
        <dbReference type="ARBA" id="ARBA00002180"/>
    </source>
</evidence>
<evidence type="ECO:0000256" key="11">
    <source>
        <dbReference type="ARBA" id="ARBA00022842"/>
    </source>
</evidence>
<evidence type="ECO:0000256" key="5">
    <source>
        <dbReference type="ARBA" id="ARBA00022723"/>
    </source>
</evidence>
<dbReference type="Pfam" id="PF13976">
    <property type="entry name" value="gag_pre-integrs"/>
    <property type="match status" value="1"/>
</dbReference>
<dbReference type="PANTHER" id="PTHR42648">
    <property type="entry name" value="TRANSPOSASE, PUTATIVE-RELATED"/>
    <property type="match status" value="1"/>
</dbReference>
<keyword evidence="18" id="KW-0863">Zinc-finger</keyword>
<dbReference type="InterPro" id="IPR012337">
    <property type="entry name" value="RNaseH-like_sf"/>
</dbReference>
<dbReference type="PROSITE" id="PS50994">
    <property type="entry name" value="INTEGRASE"/>
    <property type="match status" value="1"/>
</dbReference>
<dbReference type="GO" id="GO:0006310">
    <property type="term" value="P:DNA recombination"/>
    <property type="evidence" value="ECO:0007669"/>
    <property type="project" value="UniProtKB-KW"/>
</dbReference>
<dbReference type="GO" id="GO:0005524">
    <property type="term" value="F:ATP binding"/>
    <property type="evidence" value="ECO:0007669"/>
    <property type="project" value="UniProtKB-KW"/>
</dbReference>
<dbReference type="GO" id="GO:0003964">
    <property type="term" value="F:RNA-directed DNA polymerase activity"/>
    <property type="evidence" value="ECO:0007669"/>
    <property type="project" value="UniProtKB-KW"/>
</dbReference>
<dbReference type="Gene3D" id="3.30.420.10">
    <property type="entry name" value="Ribonuclease H-like superfamily/Ribonuclease H"/>
    <property type="match status" value="1"/>
</dbReference>
<keyword evidence="14" id="KW-0239">DNA-directed DNA polymerase</keyword>
<keyword evidence="3" id="KW-0645">Protease</keyword>
<dbReference type="GO" id="GO:0042575">
    <property type="term" value="C:DNA polymerase complex"/>
    <property type="evidence" value="ECO:0007669"/>
    <property type="project" value="UniProtKB-ARBA"/>
</dbReference>
<keyword evidence="14" id="KW-0808">Transferase</keyword>
<evidence type="ECO:0000256" key="12">
    <source>
        <dbReference type="ARBA" id="ARBA00022908"/>
    </source>
</evidence>
<keyword evidence="5" id="KW-0479">Metal-binding</keyword>
<keyword evidence="15" id="KW-0917">Virion maturation</keyword>
<keyword evidence="9" id="KW-0378">Hydrolase</keyword>
<evidence type="ECO:0000256" key="4">
    <source>
        <dbReference type="ARBA" id="ARBA00022722"/>
    </source>
</evidence>
<keyword evidence="13" id="KW-0695">RNA-directed DNA polymerase</keyword>
<gene>
    <name evidence="21" type="ORF">g.8788</name>
</gene>
<keyword evidence="8" id="KW-0255">Endonuclease</keyword>
<dbReference type="Pfam" id="PF25597">
    <property type="entry name" value="SH3_retrovirus"/>
    <property type="match status" value="1"/>
</dbReference>
<evidence type="ECO:0000256" key="9">
    <source>
        <dbReference type="ARBA" id="ARBA00022801"/>
    </source>
</evidence>
<name>A0A1B6F1U1_9HEMI</name>
<proteinExistence type="predicted"/>
<dbReference type="PROSITE" id="PS50158">
    <property type="entry name" value="ZF_CCHC"/>
    <property type="match status" value="1"/>
</dbReference>
<dbReference type="GO" id="GO:0004190">
    <property type="term" value="F:aspartic-type endopeptidase activity"/>
    <property type="evidence" value="ECO:0007669"/>
    <property type="project" value="UniProtKB-KW"/>
</dbReference>
<feature type="domain" description="CCHC-type" evidence="19">
    <location>
        <begin position="22"/>
        <end position="35"/>
    </location>
</feature>
<evidence type="ECO:0008006" key="22">
    <source>
        <dbReference type="Google" id="ProtNLM"/>
    </source>
</evidence>
<evidence type="ECO:0000259" key="19">
    <source>
        <dbReference type="PROSITE" id="PS50158"/>
    </source>
</evidence>
<keyword evidence="10" id="KW-0067">ATP-binding</keyword>
<keyword evidence="17" id="KW-0511">Multifunctional enzyme</keyword>
<dbReference type="EMBL" id="GECZ01025604">
    <property type="protein sequence ID" value="JAS44165.1"/>
    <property type="molecule type" value="Transcribed_RNA"/>
</dbReference>
<keyword evidence="12" id="KW-0229">DNA integration</keyword>
<evidence type="ECO:0000256" key="17">
    <source>
        <dbReference type="ARBA" id="ARBA00023268"/>
    </source>
</evidence>
<keyword evidence="16" id="KW-0233">DNA recombination</keyword>
<organism evidence="21">
    <name type="scientific">Cuerna arida</name>
    <dbReference type="NCBI Taxonomy" id="1464854"/>
    <lineage>
        <taxon>Eukaryota</taxon>
        <taxon>Metazoa</taxon>
        <taxon>Ecdysozoa</taxon>
        <taxon>Arthropoda</taxon>
        <taxon>Hexapoda</taxon>
        <taxon>Insecta</taxon>
        <taxon>Pterygota</taxon>
        <taxon>Neoptera</taxon>
        <taxon>Paraneoptera</taxon>
        <taxon>Hemiptera</taxon>
        <taxon>Auchenorrhyncha</taxon>
        <taxon>Membracoidea</taxon>
        <taxon>Cicadellidae</taxon>
        <taxon>Cicadellinae</taxon>
        <taxon>Proconiini</taxon>
        <taxon>Cuerna</taxon>
    </lineage>
</organism>
<dbReference type="Pfam" id="PF00665">
    <property type="entry name" value="rve"/>
    <property type="match status" value="1"/>
</dbReference>
<keyword evidence="2" id="KW-1188">Viral release from host cell</keyword>
<dbReference type="SUPFAM" id="SSF56672">
    <property type="entry name" value="DNA/RNA polymerases"/>
    <property type="match status" value="1"/>
</dbReference>
<dbReference type="SUPFAM" id="SSF53098">
    <property type="entry name" value="Ribonuclease H-like"/>
    <property type="match status" value="1"/>
</dbReference>
<keyword evidence="6" id="KW-0547">Nucleotide-binding</keyword>
<evidence type="ECO:0000259" key="20">
    <source>
        <dbReference type="PROSITE" id="PS50994"/>
    </source>
</evidence>
<sequence>QQKPANTQELPVKPNECFPFNCHSCKKPGHKKADCWKRAKWLERGNGTQANSAGASATTTQDKSKADDFCFTTEHLEESKVGLDSTVPKPMMNSCNVKWCLDSGASEHLINSEKHVTNVKELPEPIKIKVAKSGQHLVAKSYGCMFVNSYVNNKSYKIKIDNILIVPNLEVNLMSVRRLEMNGFTIVFEAGKAEIKCGKVLIAAAYRKNKLYEVDFEINSDLPAEAHLSDTNLWHRRLGHINYKSQEQLKQMVEGMDLNRGQQRPSQGVCEVCVSGKQTKLPHKSVRTRATRPLQLVHSDIMGPINIRSWNNKRYILCFVDDFTHFTCTYFLECKSEAFRFFKAYEAMATVHFNLPISRFRCDRGGEYLSEEMKAYFESKGIQYECTISYTPQQNGVSERMNRTIAEKARCMLLESKLRKDLWNEAVLSAVYIINRTPTSVLNNCVPAELWYGKKPDLSKLRVFGCLAFLHTPKSQIKCKFDSRSIKCFMVGYCHNGYRLWCPEKQKVIEGRDITFDENKFIIGNQLNLTDWDSDSEPDNKNNWTTEQLPEVNEPCPILEAEEEEDQIEVEQPNVRRSSRVSKAPKYLNDYRIYSDYAVFALNAESYVEDVPIVYEEIKTRSDQALWEAAVKEELKALEENNTWSMCELPPGRKAIDNKWVFKVKRDAEGEIEKYKARLVIKGCCQKKGFDYNETYAPVARLNTFRILLSVVNAHDLYCEQLDVNNAFLNGDLDEDIYMKQPQGLEDGSNSVCKLNKALYGLKQAPKAWNAKFHIFITKLGFSQSKNDYCLYVKRTEHSYMYLLLYVDDIIVVGNNRKDMDHVKSEIMSNFRSKDLGQLSYYLGMKVTKTDSGLFLSNETYLKNVLSRFEMSNCNPVSTPLEVQPPRELDGPCVVGLKPYRELVGCLMYAALSTRPDLSVAVNFYSRFQSNATERQWVGLKRVLRYVKGTLNFGLFFSKQCTTTIVGYADADWANELDRKSISGYVFE</sequence>
<evidence type="ECO:0000256" key="2">
    <source>
        <dbReference type="ARBA" id="ARBA00022612"/>
    </source>
</evidence>
<evidence type="ECO:0000256" key="7">
    <source>
        <dbReference type="ARBA" id="ARBA00022750"/>
    </source>
</evidence>
<dbReference type="InterPro" id="IPR001878">
    <property type="entry name" value="Znf_CCHC"/>
</dbReference>
<evidence type="ECO:0000313" key="21">
    <source>
        <dbReference type="EMBL" id="JAS44165.1"/>
    </source>
</evidence>
<feature type="non-terminal residue" evidence="21">
    <location>
        <position position="988"/>
    </location>
</feature>
<keyword evidence="4" id="KW-0540">Nuclease</keyword>
<evidence type="ECO:0000256" key="18">
    <source>
        <dbReference type="PROSITE-ProRule" id="PRU00047"/>
    </source>
</evidence>
<dbReference type="InterPro" id="IPR036397">
    <property type="entry name" value="RNaseH_sf"/>
</dbReference>
<keyword evidence="11" id="KW-0460">Magnesium</keyword>
<accession>A0A1B6F1U1</accession>
<evidence type="ECO:0000256" key="13">
    <source>
        <dbReference type="ARBA" id="ARBA00022918"/>
    </source>
</evidence>
<dbReference type="GO" id="GO:0003887">
    <property type="term" value="F:DNA-directed DNA polymerase activity"/>
    <property type="evidence" value="ECO:0007669"/>
    <property type="project" value="UniProtKB-KW"/>
</dbReference>
<dbReference type="GO" id="GO:0006508">
    <property type="term" value="P:proteolysis"/>
    <property type="evidence" value="ECO:0007669"/>
    <property type="project" value="UniProtKB-KW"/>
</dbReference>
<comment type="function">
    <text evidence="1">The aspartyl protease (PR) mediates the proteolytic cleavages of the Gag and Gag-Pol polyproteins after assembly of the VLP.</text>
</comment>
<feature type="non-terminal residue" evidence="21">
    <location>
        <position position="1"/>
    </location>
</feature>
<dbReference type="AlphaFoldDB" id="A0A1B6F1U1"/>